<dbReference type="Gene3D" id="1.25.40.10">
    <property type="entry name" value="Tetratricopeptide repeat domain"/>
    <property type="match status" value="1"/>
</dbReference>
<dbReference type="SUPFAM" id="SSF48452">
    <property type="entry name" value="TPR-like"/>
    <property type="match status" value="1"/>
</dbReference>
<sequence length="600" mass="66643">MKPKTPLYVAALIGMMYVPVSAQTKSQLNTEIAKVEAGLIPAVRFQGEPMWTLESRMKHYNIPGVSIAVIKNSKVIWAKSYGFSDVESKTPVNSKTLFQAASMSKPVSVYAALTEVEAGKINPDTDVNSYLKSWKVPENEFTKEKKVTFKNIVSHTAGFTVSGFPGYEAGKPIPTLVQVLNGQTPANTPAVFVDKVPGTPFRYAGGGYCVLQQMLIDLEGKDFTTIMKEKVLMPLDMKNSTFSQPLSDAQSQFAATAYNQEGVRVSGKSHTYPEQAAAGLWTTPEDLAKFVIDVQNTLSGKSSKVISQKTAEQFTTSFIDPFMGLGIFLEDRRGHMYFHHGGWNEGFSSRFIASKTSGDGIVVLTNTNKPDFVEELVRSVAEVYQWPLFNAPVRKILPLNQDDFKSVGRYKNGKYGFSRVYRENGKLMTVTNTDTPVEMIKVGENKYAFRDWDLTAKFVKNKDTGKTDIVQVFSNGKIRSTEAQMGPDDKTPLEWVLDGNYDKGLEAYQKAKTEDAGNDLLSEGYLNGVGYTMLQNKDFTKAIDIFRVNAALYPKSENVYDSLGEAYQKAGQKDKAKQNYQKVLEINPKNEKAAKVLQTL</sequence>
<dbReference type="AlphaFoldDB" id="A0A1I5BVV2"/>
<evidence type="ECO:0000313" key="5">
    <source>
        <dbReference type="Proteomes" id="UP000198769"/>
    </source>
</evidence>
<protein>
    <submittedName>
        <fullName evidence="4">CubicO group peptidase, beta-lactamase class C family</fullName>
    </submittedName>
</protein>
<dbReference type="PANTHER" id="PTHR46825:SF12">
    <property type="entry name" value="PENICILLIN-BINDING PROTEIN 4"/>
    <property type="match status" value="1"/>
</dbReference>
<dbReference type="Proteomes" id="UP000198769">
    <property type="component" value="Unassembled WGS sequence"/>
</dbReference>
<dbReference type="SUPFAM" id="SSF56601">
    <property type="entry name" value="beta-lactamase/transpeptidase-like"/>
    <property type="match status" value="1"/>
</dbReference>
<dbReference type="InterPro" id="IPR019734">
    <property type="entry name" value="TPR_rpt"/>
</dbReference>
<dbReference type="SMART" id="SM00028">
    <property type="entry name" value="TPR"/>
    <property type="match status" value="1"/>
</dbReference>
<dbReference type="EMBL" id="FOVD01000008">
    <property type="protein sequence ID" value="SFN78774.1"/>
    <property type="molecule type" value="Genomic_DNA"/>
</dbReference>
<dbReference type="Pfam" id="PF00144">
    <property type="entry name" value="Beta-lactamase"/>
    <property type="match status" value="1"/>
</dbReference>
<accession>A0A1I5BVV2</accession>
<dbReference type="Gene3D" id="3.40.710.10">
    <property type="entry name" value="DD-peptidase/beta-lactamase superfamily"/>
    <property type="match status" value="1"/>
</dbReference>
<evidence type="ECO:0000259" key="3">
    <source>
        <dbReference type="Pfam" id="PF00144"/>
    </source>
</evidence>
<dbReference type="PROSITE" id="PS50005">
    <property type="entry name" value="TPR"/>
    <property type="match status" value="1"/>
</dbReference>
<keyword evidence="1" id="KW-0802">TPR repeat</keyword>
<dbReference type="InterPro" id="IPR001466">
    <property type="entry name" value="Beta-lactam-related"/>
</dbReference>
<feature type="signal peptide" evidence="2">
    <location>
        <begin position="1"/>
        <end position="22"/>
    </location>
</feature>
<evidence type="ECO:0000256" key="1">
    <source>
        <dbReference type="PROSITE-ProRule" id="PRU00339"/>
    </source>
</evidence>
<dbReference type="PROSITE" id="PS50293">
    <property type="entry name" value="TPR_REGION"/>
    <property type="match status" value="1"/>
</dbReference>
<organism evidence="4 5">
    <name type="scientific">Chryseobacterium oleae</name>
    <dbReference type="NCBI Taxonomy" id="491207"/>
    <lineage>
        <taxon>Bacteria</taxon>
        <taxon>Pseudomonadati</taxon>
        <taxon>Bacteroidota</taxon>
        <taxon>Flavobacteriia</taxon>
        <taxon>Flavobacteriales</taxon>
        <taxon>Weeksellaceae</taxon>
        <taxon>Chryseobacterium group</taxon>
        <taxon>Chryseobacterium</taxon>
    </lineage>
</organism>
<dbReference type="RefSeq" id="WP_090026881.1">
    <property type="nucleotide sequence ID" value="NZ_FOVD01000008.1"/>
</dbReference>
<feature type="repeat" description="TPR" evidence="1">
    <location>
        <begin position="557"/>
        <end position="590"/>
    </location>
</feature>
<proteinExistence type="predicted"/>
<name>A0A1I5BVV2_CHROL</name>
<reference evidence="5" key="1">
    <citation type="submission" date="2016-10" db="EMBL/GenBank/DDBJ databases">
        <authorList>
            <person name="Varghese N."/>
            <person name="Submissions S."/>
        </authorList>
    </citation>
    <scope>NUCLEOTIDE SEQUENCE [LARGE SCALE GENOMIC DNA]</scope>
    <source>
        <strain evidence="5">DSM 25575</strain>
    </source>
</reference>
<gene>
    <name evidence="4" type="ORF">SAMN05421594_4219</name>
</gene>
<dbReference type="PANTHER" id="PTHR46825">
    <property type="entry name" value="D-ALANYL-D-ALANINE-CARBOXYPEPTIDASE/ENDOPEPTIDASE AMPH"/>
    <property type="match status" value="1"/>
</dbReference>
<dbReference type="OrthoDB" id="9797709at2"/>
<dbReference type="InterPro" id="IPR050491">
    <property type="entry name" value="AmpC-like"/>
</dbReference>
<dbReference type="InterPro" id="IPR011990">
    <property type="entry name" value="TPR-like_helical_dom_sf"/>
</dbReference>
<evidence type="ECO:0000313" key="4">
    <source>
        <dbReference type="EMBL" id="SFN78774.1"/>
    </source>
</evidence>
<keyword evidence="5" id="KW-1185">Reference proteome</keyword>
<dbReference type="InterPro" id="IPR012338">
    <property type="entry name" value="Beta-lactam/transpept-like"/>
</dbReference>
<feature type="domain" description="Beta-lactamase-related" evidence="3">
    <location>
        <begin position="53"/>
        <end position="382"/>
    </location>
</feature>
<keyword evidence="2" id="KW-0732">Signal</keyword>
<dbReference type="Pfam" id="PF00515">
    <property type="entry name" value="TPR_1"/>
    <property type="match status" value="1"/>
</dbReference>
<feature type="chain" id="PRO_5011647682" evidence="2">
    <location>
        <begin position="23"/>
        <end position="600"/>
    </location>
</feature>
<evidence type="ECO:0000256" key="2">
    <source>
        <dbReference type="SAM" id="SignalP"/>
    </source>
</evidence>